<dbReference type="PANTHER" id="PTHR43443:SF1">
    <property type="entry name" value="3-HEXULOSE-6-PHOSPHATE ISOMERASE"/>
    <property type="match status" value="1"/>
</dbReference>
<dbReference type="CDD" id="cd05005">
    <property type="entry name" value="SIS_PHI"/>
    <property type="match status" value="1"/>
</dbReference>
<dbReference type="Gene3D" id="3.40.50.10490">
    <property type="entry name" value="Glucose-6-phosphate isomerase like protein, domain 1"/>
    <property type="match status" value="1"/>
</dbReference>
<gene>
    <name evidence="3" type="ORF">GCM10007063_31110</name>
</gene>
<evidence type="ECO:0000313" key="3">
    <source>
        <dbReference type="EMBL" id="GGK06374.1"/>
    </source>
</evidence>
<comment type="similarity">
    <text evidence="1">Belongs to the SIS family. PHI subfamily.</text>
</comment>
<reference evidence="3" key="1">
    <citation type="journal article" date="2014" name="Int. J. Syst. Evol. Microbiol.">
        <title>Complete genome sequence of Corynebacterium casei LMG S-19264T (=DSM 44701T), isolated from a smear-ripened cheese.</title>
        <authorList>
            <consortium name="US DOE Joint Genome Institute (JGI-PGF)"/>
            <person name="Walter F."/>
            <person name="Albersmeier A."/>
            <person name="Kalinowski J."/>
            <person name="Ruckert C."/>
        </authorList>
    </citation>
    <scope>NUCLEOTIDE SEQUENCE</scope>
    <source>
        <strain evidence="3">JCM 12580</strain>
    </source>
</reference>
<accession>A0A917V118</accession>
<evidence type="ECO:0000259" key="2">
    <source>
        <dbReference type="PROSITE" id="PS51464"/>
    </source>
</evidence>
<dbReference type="GO" id="GO:1901135">
    <property type="term" value="P:carbohydrate derivative metabolic process"/>
    <property type="evidence" value="ECO:0007669"/>
    <property type="project" value="InterPro"/>
</dbReference>
<name>A0A917V118_9BACI</name>
<sequence length="183" mass="20020">MKQTIKSITNEVTEVLEKVDNDELELLARQIAQSRRVFIAGNGRSGLAGKMFAMRLMHIGYTVYVVGETITPSIKEDDLLIVISGSGGTQTLVYYVNKAKEAHSSVGSITTNMDSPIGQSCDFVVKVPAVTKKTKGHRNTIQPLGSQFDQSVHVLLDGIVVFLIEHYAQSAGDIFNKKHANLE</sequence>
<dbReference type="InterPro" id="IPR017552">
    <property type="entry name" value="PHI/rmpB"/>
</dbReference>
<dbReference type="GO" id="GO:0097367">
    <property type="term" value="F:carbohydrate derivative binding"/>
    <property type="evidence" value="ECO:0007669"/>
    <property type="project" value="InterPro"/>
</dbReference>
<organism evidence="3 4">
    <name type="scientific">Lentibacillus kapialis</name>
    <dbReference type="NCBI Taxonomy" id="340214"/>
    <lineage>
        <taxon>Bacteria</taxon>
        <taxon>Bacillati</taxon>
        <taxon>Bacillota</taxon>
        <taxon>Bacilli</taxon>
        <taxon>Bacillales</taxon>
        <taxon>Bacillaceae</taxon>
        <taxon>Lentibacillus</taxon>
    </lineage>
</organism>
<dbReference type="EMBL" id="BMNQ01000066">
    <property type="protein sequence ID" value="GGK06374.1"/>
    <property type="molecule type" value="Genomic_DNA"/>
</dbReference>
<evidence type="ECO:0000256" key="1">
    <source>
        <dbReference type="ARBA" id="ARBA00009235"/>
    </source>
</evidence>
<dbReference type="Proteomes" id="UP000658382">
    <property type="component" value="Unassembled WGS sequence"/>
</dbReference>
<dbReference type="NCBIfam" id="TIGR03127">
    <property type="entry name" value="RuMP_HxlB"/>
    <property type="match status" value="1"/>
</dbReference>
<feature type="domain" description="SIS" evidence="2">
    <location>
        <begin position="27"/>
        <end position="161"/>
    </location>
</feature>
<dbReference type="Pfam" id="PF01380">
    <property type="entry name" value="SIS"/>
    <property type="match status" value="1"/>
</dbReference>
<comment type="caution">
    <text evidence="3">The sequence shown here is derived from an EMBL/GenBank/DDBJ whole genome shotgun (WGS) entry which is preliminary data.</text>
</comment>
<protein>
    <submittedName>
        <fullName evidence="3">6-phospho 3-hexuloisomerase</fullName>
    </submittedName>
</protein>
<reference evidence="3" key="2">
    <citation type="submission" date="2020-09" db="EMBL/GenBank/DDBJ databases">
        <authorList>
            <person name="Sun Q."/>
            <person name="Ohkuma M."/>
        </authorList>
    </citation>
    <scope>NUCLEOTIDE SEQUENCE</scope>
    <source>
        <strain evidence="3">JCM 12580</strain>
    </source>
</reference>
<dbReference type="InterPro" id="IPR046348">
    <property type="entry name" value="SIS_dom_sf"/>
</dbReference>
<keyword evidence="4" id="KW-1185">Reference proteome</keyword>
<dbReference type="PROSITE" id="PS51464">
    <property type="entry name" value="SIS"/>
    <property type="match status" value="1"/>
</dbReference>
<dbReference type="AlphaFoldDB" id="A0A917V118"/>
<dbReference type="SUPFAM" id="SSF53697">
    <property type="entry name" value="SIS domain"/>
    <property type="match status" value="1"/>
</dbReference>
<evidence type="ECO:0000313" key="4">
    <source>
        <dbReference type="Proteomes" id="UP000658382"/>
    </source>
</evidence>
<dbReference type="PANTHER" id="PTHR43443">
    <property type="entry name" value="3-HEXULOSE-6-PHOSPHATE ISOMERASE"/>
    <property type="match status" value="1"/>
</dbReference>
<dbReference type="RefSeq" id="WP_188634027.1">
    <property type="nucleotide sequence ID" value="NZ_BMNQ01000066.1"/>
</dbReference>
<proteinExistence type="inferred from homology"/>
<dbReference type="GO" id="GO:0016853">
    <property type="term" value="F:isomerase activity"/>
    <property type="evidence" value="ECO:0007669"/>
    <property type="project" value="InterPro"/>
</dbReference>
<dbReference type="InterPro" id="IPR001347">
    <property type="entry name" value="SIS_dom"/>
</dbReference>